<reference evidence="2 3" key="1">
    <citation type="journal article" date="2024" name="J Genomics">
        <title>Draft genome sequencing and assembly of Favolaschia claudopus CIRM-BRFM 2984 isolated from oak limbs.</title>
        <authorList>
            <person name="Navarro D."/>
            <person name="Drula E."/>
            <person name="Chaduli D."/>
            <person name="Cazenave R."/>
            <person name="Ahrendt S."/>
            <person name="Wang J."/>
            <person name="Lipzen A."/>
            <person name="Daum C."/>
            <person name="Barry K."/>
            <person name="Grigoriev I.V."/>
            <person name="Favel A."/>
            <person name="Rosso M.N."/>
            <person name="Martin F."/>
        </authorList>
    </citation>
    <scope>NUCLEOTIDE SEQUENCE [LARGE SCALE GENOMIC DNA]</scope>
    <source>
        <strain evidence="2 3">CIRM-BRFM 2984</strain>
    </source>
</reference>
<name>A0AAV9ZA08_9AGAR</name>
<dbReference type="AlphaFoldDB" id="A0AAV9ZA08"/>
<proteinExistence type="predicted"/>
<dbReference type="EMBL" id="JAWWNJ010000174">
    <property type="protein sequence ID" value="KAK6975132.1"/>
    <property type="molecule type" value="Genomic_DNA"/>
</dbReference>
<gene>
    <name evidence="2" type="ORF">R3P38DRAFT_2810932</name>
</gene>
<feature type="compositionally biased region" description="Basic and acidic residues" evidence="1">
    <location>
        <begin position="36"/>
        <end position="49"/>
    </location>
</feature>
<keyword evidence="3" id="KW-1185">Reference proteome</keyword>
<sequence length="152" mass="17201">MDLENAPPAGPPTVRTCSQSKCKNPVAAGAPKTCQRCRENGKKYTDNLRAKRKAQAAAEDSRKRARTTPSADTEDQSENEEEEEENQNSTKSFRVFADAQEMFSAIRQAFRNGNEIIFHGTYLALEDPLITNKEWVELTARELWNVGGYRFR</sequence>
<evidence type="ECO:0000313" key="3">
    <source>
        <dbReference type="Proteomes" id="UP001362999"/>
    </source>
</evidence>
<evidence type="ECO:0000256" key="1">
    <source>
        <dbReference type="SAM" id="MobiDB-lite"/>
    </source>
</evidence>
<feature type="compositionally biased region" description="Acidic residues" evidence="1">
    <location>
        <begin position="72"/>
        <end position="86"/>
    </location>
</feature>
<feature type="region of interest" description="Disordered" evidence="1">
    <location>
        <begin position="1"/>
        <end position="91"/>
    </location>
</feature>
<dbReference type="Proteomes" id="UP001362999">
    <property type="component" value="Unassembled WGS sequence"/>
</dbReference>
<comment type="caution">
    <text evidence="2">The sequence shown here is derived from an EMBL/GenBank/DDBJ whole genome shotgun (WGS) entry which is preliminary data.</text>
</comment>
<evidence type="ECO:0000313" key="2">
    <source>
        <dbReference type="EMBL" id="KAK6975132.1"/>
    </source>
</evidence>
<organism evidence="2 3">
    <name type="scientific">Favolaschia claudopus</name>
    <dbReference type="NCBI Taxonomy" id="2862362"/>
    <lineage>
        <taxon>Eukaryota</taxon>
        <taxon>Fungi</taxon>
        <taxon>Dikarya</taxon>
        <taxon>Basidiomycota</taxon>
        <taxon>Agaricomycotina</taxon>
        <taxon>Agaricomycetes</taxon>
        <taxon>Agaricomycetidae</taxon>
        <taxon>Agaricales</taxon>
        <taxon>Marasmiineae</taxon>
        <taxon>Mycenaceae</taxon>
        <taxon>Favolaschia</taxon>
    </lineage>
</organism>
<accession>A0AAV9ZA08</accession>
<protein>
    <submittedName>
        <fullName evidence="2">Uncharacterized protein</fullName>
    </submittedName>
</protein>